<keyword evidence="5" id="KW-1185">Reference proteome</keyword>
<feature type="domain" description="Retrovirus-related Pol polyprotein from transposon TNT 1-94-like beta-barrel" evidence="3">
    <location>
        <begin position="372"/>
        <end position="449"/>
    </location>
</feature>
<feature type="region of interest" description="Disordered" evidence="1">
    <location>
        <begin position="197"/>
        <end position="260"/>
    </location>
</feature>
<feature type="region of interest" description="Disordered" evidence="1">
    <location>
        <begin position="291"/>
        <end position="350"/>
    </location>
</feature>
<feature type="compositionally biased region" description="Polar residues" evidence="1">
    <location>
        <begin position="212"/>
        <end position="223"/>
    </location>
</feature>
<protein>
    <recommendedName>
        <fullName evidence="6">GAG-pre-integrase domain-containing protein</fullName>
    </recommendedName>
</protein>
<evidence type="ECO:0000259" key="3">
    <source>
        <dbReference type="Pfam" id="PF22936"/>
    </source>
</evidence>
<dbReference type="Pfam" id="PF13976">
    <property type="entry name" value="gag_pre-integrs"/>
    <property type="match status" value="1"/>
</dbReference>
<evidence type="ECO:0000313" key="5">
    <source>
        <dbReference type="Proteomes" id="UP000235145"/>
    </source>
</evidence>
<sequence>MADKNKPFTCINIKSYVPLILDLNELNYDAWRELFLTHCRAYGVHGFLDDTHKPKDATDTDWDNLDNLVKSWLYGTMTQSLLTMILKPKSTANSIWEAIESLFRDNKHSRAIELDNELRTLVQGDRSITEYCQKIKAISDLLANIDALVPEKTLVSYLLNGLNSKFESVSMLICHKDPPLSFLEARSTLVSEEFHVNRNRTPTPSPHYDHGSSPTVLVTNNNKSDTRRSQHNRSSSNRRNSDSSNRRSSPSSLSQVHATSRYPPPAPWNPYYYHWAAYGWPAPPPWAVPRPHLAPQPQQHRRQPPANGILGRHPSAQPDSSTSQGAFHATTTDQSSLPPHWQWFPPMPPDQPTDLPAAYNTMTLTEPADANWYMDTGATSHLASNAGILSSLSNKCTHNSVFVGNESTIPVTQTGHKVIHSTNRPLHLNNVLVTPDIIKNLISVCKFTTDNLAAIEFDPYGFSVKDFPTKQILLRCDSTGDLYPVTPSAVALLTNQASLWHQRLGHPGPRVLQSLISSHFISCNKNNVSFSCNACRLGKHSRLPFVSSNNHAT</sequence>
<proteinExistence type="predicted"/>
<gene>
    <name evidence="4" type="ORF">LSAT_V11C200051950</name>
</gene>
<evidence type="ECO:0000313" key="4">
    <source>
        <dbReference type="EMBL" id="KAJ0221701.1"/>
    </source>
</evidence>
<dbReference type="Pfam" id="PF14223">
    <property type="entry name" value="Retrotran_gag_2"/>
    <property type="match status" value="1"/>
</dbReference>
<dbReference type="Pfam" id="PF22936">
    <property type="entry name" value="Pol_BBD"/>
    <property type="match status" value="1"/>
</dbReference>
<evidence type="ECO:0000256" key="1">
    <source>
        <dbReference type="SAM" id="MobiDB-lite"/>
    </source>
</evidence>
<evidence type="ECO:0008006" key="6">
    <source>
        <dbReference type="Google" id="ProtNLM"/>
    </source>
</evidence>
<organism evidence="4 5">
    <name type="scientific">Lactuca sativa</name>
    <name type="common">Garden lettuce</name>
    <dbReference type="NCBI Taxonomy" id="4236"/>
    <lineage>
        <taxon>Eukaryota</taxon>
        <taxon>Viridiplantae</taxon>
        <taxon>Streptophyta</taxon>
        <taxon>Embryophyta</taxon>
        <taxon>Tracheophyta</taxon>
        <taxon>Spermatophyta</taxon>
        <taxon>Magnoliopsida</taxon>
        <taxon>eudicotyledons</taxon>
        <taxon>Gunneridae</taxon>
        <taxon>Pentapetalae</taxon>
        <taxon>asterids</taxon>
        <taxon>campanulids</taxon>
        <taxon>Asterales</taxon>
        <taxon>Asteraceae</taxon>
        <taxon>Cichorioideae</taxon>
        <taxon>Cichorieae</taxon>
        <taxon>Lactucinae</taxon>
        <taxon>Lactuca</taxon>
    </lineage>
</organism>
<feature type="compositionally biased region" description="Polar residues" evidence="1">
    <location>
        <begin position="317"/>
        <end position="337"/>
    </location>
</feature>
<feature type="domain" description="GAG-pre-integrase" evidence="2">
    <location>
        <begin position="490"/>
        <end position="540"/>
    </location>
</feature>
<dbReference type="PANTHER" id="PTHR47481">
    <property type="match status" value="1"/>
</dbReference>
<name>A0A9R1WAP4_LACSA</name>
<reference evidence="4 5" key="1">
    <citation type="journal article" date="2017" name="Nat. Commun.">
        <title>Genome assembly with in vitro proximity ligation data and whole-genome triplication in lettuce.</title>
        <authorList>
            <person name="Reyes-Chin-Wo S."/>
            <person name="Wang Z."/>
            <person name="Yang X."/>
            <person name="Kozik A."/>
            <person name="Arikit S."/>
            <person name="Song C."/>
            <person name="Xia L."/>
            <person name="Froenicke L."/>
            <person name="Lavelle D.O."/>
            <person name="Truco M.J."/>
            <person name="Xia R."/>
            <person name="Zhu S."/>
            <person name="Xu C."/>
            <person name="Xu H."/>
            <person name="Xu X."/>
            <person name="Cox K."/>
            <person name="Korf I."/>
            <person name="Meyers B.C."/>
            <person name="Michelmore R.W."/>
        </authorList>
    </citation>
    <scope>NUCLEOTIDE SEQUENCE [LARGE SCALE GENOMIC DNA]</scope>
    <source>
        <strain evidence="5">cv. Salinas</strain>
        <tissue evidence="4">Seedlings</tissue>
    </source>
</reference>
<dbReference type="Proteomes" id="UP000235145">
    <property type="component" value="Unassembled WGS sequence"/>
</dbReference>
<evidence type="ECO:0000259" key="2">
    <source>
        <dbReference type="Pfam" id="PF13976"/>
    </source>
</evidence>
<dbReference type="PANTHER" id="PTHR47481:SF41">
    <property type="entry name" value="COPIA-LIKE POLYPROTEIN_RETROTRANSPOSON"/>
    <property type="match status" value="1"/>
</dbReference>
<dbReference type="InterPro" id="IPR054722">
    <property type="entry name" value="PolX-like_BBD"/>
</dbReference>
<dbReference type="InterPro" id="IPR025724">
    <property type="entry name" value="GAG-pre-integrase_dom"/>
</dbReference>
<dbReference type="AlphaFoldDB" id="A0A9R1WAP4"/>
<comment type="caution">
    <text evidence="4">The sequence shown here is derived from an EMBL/GenBank/DDBJ whole genome shotgun (WGS) entry which is preliminary data.</text>
</comment>
<accession>A0A9R1WAP4</accession>
<dbReference type="EMBL" id="NBSK02000002">
    <property type="protein sequence ID" value="KAJ0221701.1"/>
    <property type="molecule type" value="Genomic_DNA"/>
</dbReference>